<keyword evidence="5" id="KW-0378">Hydrolase</keyword>
<evidence type="ECO:0000259" key="3">
    <source>
        <dbReference type="Pfam" id="PF21307"/>
    </source>
</evidence>
<dbReference type="InterPro" id="IPR016518">
    <property type="entry name" value="Alpha-L-fucosidase"/>
</dbReference>
<dbReference type="Proteomes" id="UP000254400">
    <property type="component" value="Unassembled WGS sequence"/>
</dbReference>
<reference evidence="5 6" key="1">
    <citation type="submission" date="2018-06" db="EMBL/GenBank/DDBJ databases">
        <authorList>
            <consortium name="Pathogen Informatics"/>
            <person name="Doyle S."/>
        </authorList>
    </citation>
    <scope>NUCLEOTIDE SEQUENCE [LARGE SCALE GENOMIC DNA]</scope>
    <source>
        <strain evidence="5 6">NCTC10343</strain>
    </source>
</reference>
<keyword evidence="5" id="KW-0326">Glycosidase</keyword>
<name>A0A378Y633_PAEPO</name>
<dbReference type="AlphaFoldDB" id="A0A378Y633"/>
<dbReference type="PIRSF" id="PIRSF007663">
    <property type="entry name" value="UCP007663"/>
    <property type="match status" value="1"/>
</dbReference>
<dbReference type="Pfam" id="PF14498">
    <property type="entry name" value="Glyco_hyd_65N_2"/>
    <property type="match status" value="1"/>
</dbReference>
<dbReference type="EC" id="3.2.1.51" evidence="5"/>
<dbReference type="SUPFAM" id="SSF48208">
    <property type="entry name" value="Six-hairpin glycosidases"/>
    <property type="match status" value="1"/>
</dbReference>
<accession>A0A378Y633</accession>
<gene>
    <name evidence="5" type="primary">M1_4711</name>
    <name evidence="5" type="ORF">NCTC10343_04745</name>
</gene>
<feature type="region of interest" description="Disordered" evidence="1">
    <location>
        <begin position="194"/>
        <end position="224"/>
    </location>
</feature>
<evidence type="ECO:0000313" key="5">
    <source>
        <dbReference type="EMBL" id="SUA71817.1"/>
    </source>
</evidence>
<feature type="domain" description="Glycosyl hydrolase family 95 N-terminal" evidence="2">
    <location>
        <begin position="32"/>
        <end position="300"/>
    </location>
</feature>
<feature type="domain" description="Glycosyl hydrolase family 95 catalytic" evidence="4">
    <location>
        <begin position="330"/>
        <end position="735"/>
    </location>
</feature>
<dbReference type="Pfam" id="PF22124">
    <property type="entry name" value="Glyco_hydro_95_cat"/>
    <property type="match status" value="1"/>
</dbReference>
<evidence type="ECO:0000256" key="1">
    <source>
        <dbReference type="SAM" id="MobiDB-lite"/>
    </source>
</evidence>
<organism evidence="5 6">
    <name type="scientific">Paenibacillus polymyxa</name>
    <name type="common">Bacillus polymyxa</name>
    <dbReference type="NCBI Taxonomy" id="1406"/>
    <lineage>
        <taxon>Bacteria</taxon>
        <taxon>Bacillati</taxon>
        <taxon>Bacillota</taxon>
        <taxon>Bacilli</taxon>
        <taxon>Bacillales</taxon>
        <taxon>Paenibacillaceae</taxon>
        <taxon>Paenibacillus</taxon>
    </lineage>
</organism>
<evidence type="ECO:0000259" key="2">
    <source>
        <dbReference type="Pfam" id="PF14498"/>
    </source>
</evidence>
<dbReference type="Gene3D" id="2.70.98.50">
    <property type="entry name" value="putative glycoside hydrolase family protein from bacillus halodurans"/>
    <property type="match status" value="1"/>
</dbReference>
<dbReference type="Gene3D" id="1.50.10.10">
    <property type="match status" value="1"/>
</dbReference>
<dbReference type="EMBL" id="UGSC01000001">
    <property type="protein sequence ID" value="SUA71817.1"/>
    <property type="molecule type" value="Genomic_DNA"/>
</dbReference>
<feature type="domain" description="Alpha fucosidase A-like C-terminal" evidence="3">
    <location>
        <begin position="737"/>
        <end position="810"/>
    </location>
</feature>
<evidence type="ECO:0000313" key="6">
    <source>
        <dbReference type="Proteomes" id="UP000254400"/>
    </source>
</evidence>
<dbReference type="InterPro" id="IPR012341">
    <property type="entry name" value="6hp_glycosidase-like_sf"/>
</dbReference>
<proteinExistence type="predicted"/>
<dbReference type="InterPro" id="IPR008928">
    <property type="entry name" value="6-hairpin_glycosidase_sf"/>
</dbReference>
<dbReference type="InterPro" id="IPR054363">
    <property type="entry name" value="GH95_cat"/>
</dbReference>
<dbReference type="PANTHER" id="PTHR31084">
    <property type="entry name" value="ALPHA-L-FUCOSIDASE 2"/>
    <property type="match status" value="1"/>
</dbReference>
<dbReference type="InterPro" id="IPR027414">
    <property type="entry name" value="GH95_N_dom"/>
</dbReference>
<dbReference type="FunFam" id="1.50.10.10:FF:000028">
    <property type="entry name" value="Alpha-L-fucosidase 2"/>
    <property type="match status" value="1"/>
</dbReference>
<evidence type="ECO:0000259" key="4">
    <source>
        <dbReference type="Pfam" id="PF22124"/>
    </source>
</evidence>
<dbReference type="PANTHER" id="PTHR31084:SF0">
    <property type="entry name" value="ALPHA-L-FUCOSIDASE 2"/>
    <property type="match status" value="1"/>
</dbReference>
<dbReference type="GO" id="GO:0004560">
    <property type="term" value="F:alpha-L-fucosidase activity"/>
    <property type="evidence" value="ECO:0007669"/>
    <property type="project" value="UniProtKB-EC"/>
</dbReference>
<protein>
    <submittedName>
        <fullName evidence="5">Alpha-L-fucosidase 2</fullName>
        <ecNumber evidence="5">3.2.1.51</ecNumber>
    </submittedName>
</protein>
<dbReference type="Pfam" id="PF21307">
    <property type="entry name" value="Glyco_hydro_95_C"/>
    <property type="match status" value="1"/>
</dbReference>
<dbReference type="InterPro" id="IPR049053">
    <property type="entry name" value="AFCA-like_C"/>
</dbReference>
<sequence>MRHGQYGFSALSDLDEGGFELTKGERPQSLRLWYRQPAEVWEEALPVGNGRLGAMVFGGIREEHLQLNEDTLWSGFPRDGVQYDALRYLEPARKLIADGKYKEAEQLINSNMLGRDTEAYQPLGDLWITQENLGEIAHYERELDMQTGTAVVTFQSDGVHYTREVIASAPDGVIMVSLTANKVGKIHASVRMTTPHPCEDEVGEDALGDSSKGANDNDPSEEPTRDFITLTGRAPSHVESNYHGDHPQSVVYENDLGMAFAVQARVIPEGGTLTTRDDGALIISDADKITVYLAAATGFRGFQAMPNSDATESAEACKVILDGAISLGSEQVRQRHEQDHRKLFDRVALELGSDTLTDESVLPTDLRLERYQKGQADRGLEVLLFQYGRYLLMGSSRPGSQPANLQGIWNDRVQPPWNSNYTTNINTQMNYWPAEVCNLAECHEPLLHMIGEVGRTGRRVASINYGAQGWTAHHNIDVWRNAGPSGGHASWAFWPLGGVWLTAHLWERYLFTLDTTYLAEQAYPLMKGAAAFCLDWLVEGPDGRLVTSPSTSPENKFITPEGEDCSISMGSTMDMTLIRELLSNCIQAADLLELDDEFRRRCEETRERLIPYQIGRHGQLQEWMVDFEEAEPGHRHVSHLYGLYPGRQIHIRDTPELAEAARISLHRRLDHGGGHTGWSCAWLINLYARLEDGDTAHRYVRTLLSRSIYPNLFDAHPPFQIDGNFGATAGIAEMLLQSRPGELTLLPALPSAWPEGRVSGLKGRGGITVSMEWSGSRLVRAELTTSVQTGSCTIRSAHPFSVDDRRAQPDPKHGGFILSWTFTKKQETTNEYTIIIEGEEETQ</sequence>
<dbReference type="GO" id="GO:0005975">
    <property type="term" value="P:carbohydrate metabolic process"/>
    <property type="evidence" value="ECO:0007669"/>
    <property type="project" value="InterPro"/>
</dbReference>